<keyword evidence="3" id="KW-1185">Reference proteome</keyword>
<dbReference type="EMBL" id="JAPDRL010000014">
    <property type="protein sequence ID" value="KAJ9667251.1"/>
    <property type="molecule type" value="Genomic_DNA"/>
</dbReference>
<evidence type="ECO:0000313" key="2">
    <source>
        <dbReference type="EMBL" id="KAJ9667251.1"/>
    </source>
</evidence>
<protein>
    <submittedName>
        <fullName evidence="2">Uncharacterized protein</fullName>
    </submittedName>
</protein>
<reference evidence="2" key="1">
    <citation type="submission" date="2022-10" db="EMBL/GenBank/DDBJ databases">
        <title>Culturing micro-colonial fungi from biological soil crusts in the Mojave desert and describing Neophaeococcomyces mojavensis, and introducing the new genera and species Taxawa tesnikishii.</title>
        <authorList>
            <person name="Kurbessoian T."/>
            <person name="Stajich J.E."/>
        </authorList>
    </citation>
    <scope>NUCLEOTIDE SEQUENCE</scope>
    <source>
        <strain evidence="2">TK_1</strain>
    </source>
</reference>
<comment type="caution">
    <text evidence="2">The sequence shown here is derived from an EMBL/GenBank/DDBJ whole genome shotgun (WGS) entry which is preliminary data.</text>
</comment>
<proteinExistence type="predicted"/>
<evidence type="ECO:0000313" key="3">
    <source>
        <dbReference type="Proteomes" id="UP001172684"/>
    </source>
</evidence>
<organism evidence="2 3">
    <name type="scientific">Coniosporium apollinis</name>
    <dbReference type="NCBI Taxonomy" id="61459"/>
    <lineage>
        <taxon>Eukaryota</taxon>
        <taxon>Fungi</taxon>
        <taxon>Dikarya</taxon>
        <taxon>Ascomycota</taxon>
        <taxon>Pezizomycotina</taxon>
        <taxon>Dothideomycetes</taxon>
        <taxon>Dothideomycetes incertae sedis</taxon>
        <taxon>Coniosporium</taxon>
    </lineage>
</organism>
<feature type="compositionally biased region" description="Low complexity" evidence="1">
    <location>
        <begin position="341"/>
        <end position="352"/>
    </location>
</feature>
<evidence type="ECO:0000256" key="1">
    <source>
        <dbReference type="SAM" id="MobiDB-lite"/>
    </source>
</evidence>
<sequence>MGRNKDPIGQMLSGFTRIRCKTFSVTCSPDIDEADDNGARLDFTIPGRRSSNGSTDFDEQEAAICLSTADRCELICMPVRHMGKDKLEGLILKPSNQEGTYERMGYFKAEARANEFAAKREHILQMLSPIYDLRTYNKLVDLGDTDLVHPPACSFVRYKTFQAPEATGRKLLSKALVNITPLNHITLTSAISSFRTTIFVEEESLAAPQLRLKGPKTASYKVQGTGRADRLIATGLESLLQKYLSLAARSSAERPMAAGSCCRRRVKALWRCYCKPLSLVSTYETKRMDNKYKISFEYLITKDPGYAVESRTRDKKIPNQISTIPPPNPRAHDFHPADSDAQAGRPPRPAALRASSCPNTIFAQYPPYMRVVKVPGPRSGGPIRPQEVLT</sequence>
<accession>A0ABQ9P1R8</accession>
<dbReference type="Proteomes" id="UP001172684">
    <property type="component" value="Unassembled WGS sequence"/>
</dbReference>
<gene>
    <name evidence="2" type="ORF">H2201_002772</name>
</gene>
<feature type="region of interest" description="Disordered" evidence="1">
    <location>
        <begin position="310"/>
        <end position="352"/>
    </location>
</feature>
<name>A0ABQ9P1R8_9PEZI</name>